<evidence type="ECO:0000256" key="1">
    <source>
        <dbReference type="ARBA" id="ARBA00004976"/>
    </source>
</evidence>
<sequence>MDIRELRTEHIEFSGEIMDRVLRSAILNSNVIDVIQDNKRPFDELMSKYRCAIMEIETKFKVLNEQYLLQYDRNPIETIKTRLKSMESISRKLAQKGKSFSAKSMEENLDDIAGVRVICSFQEDIYTLAKCLLDQDDIELLETKDYIKNPKPSGYRSLHLIVRVPIFLQNEKCLMKVEVQLRTIAMDFWASLEHKLRYKKEIPEFEKDSLQKELFECAQMINTLDQRMEAVKNRLAAGGQWEKS</sequence>
<dbReference type="EMBL" id="JAJEQN010000059">
    <property type="protein sequence ID" value="MCC2222964.1"/>
    <property type="molecule type" value="Genomic_DNA"/>
</dbReference>
<dbReference type="Gene3D" id="1.10.287.860">
    <property type="entry name" value="Nucleotidyltransferase"/>
    <property type="match status" value="1"/>
</dbReference>
<dbReference type="Pfam" id="PF04607">
    <property type="entry name" value="RelA_SpoT"/>
    <property type="match status" value="1"/>
</dbReference>
<accession>A0AAE3E776</accession>
<feature type="domain" description="RelA/SpoT" evidence="2">
    <location>
        <begin position="81"/>
        <end position="204"/>
    </location>
</feature>
<dbReference type="InterPro" id="IPR043519">
    <property type="entry name" value="NT_sf"/>
</dbReference>
<organism evidence="3 4">
    <name type="scientific">Anthropogastromicrobium aceti</name>
    <dbReference type="NCBI Taxonomy" id="2981768"/>
    <lineage>
        <taxon>Bacteria</taxon>
        <taxon>Bacillati</taxon>
        <taxon>Bacillota</taxon>
        <taxon>Clostridia</taxon>
        <taxon>Lachnospirales</taxon>
        <taxon>Lachnospiraceae</taxon>
        <taxon>Anthropogastromicrobium</taxon>
    </lineage>
</organism>
<dbReference type="PANTHER" id="PTHR47837:SF2">
    <property type="entry name" value="GTP PYROPHOSPHOKINASE YWAC"/>
    <property type="match status" value="1"/>
</dbReference>
<dbReference type="Gene3D" id="3.30.460.10">
    <property type="entry name" value="Beta Polymerase, domain 2"/>
    <property type="match status" value="1"/>
</dbReference>
<evidence type="ECO:0000313" key="4">
    <source>
        <dbReference type="Proteomes" id="UP001198200"/>
    </source>
</evidence>
<dbReference type="GO" id="GO:0015969">
    <property type="term" value="P:guanosine tetraphosphate metabolic process"/>
    <property type="evidence" value="ECO:0007669"/>
    <property type="project" value="InterPro"/>
</dbReference>
<dbReference type="PANTHER" id="PTHR47837">
    <property type="entry name" value="GTP PYROPHOSPHOKINASE YJBM"/>
    <property type="match status" value="1"/>
</dbReference>
<name>A0AAE3E776_9FIRM</name>
<dbReference type="InterPro" id="IPR007685">
    <property type="entry name" value="RelA_SpoT"/>
</dbReference>
<comment type="caution">
    <text evidence="3">The sequence shown here is derived from an EMBL/GenBank/DDBJ whole genome shotgun (WGS) entry which is preliminary data.</text>
</comment>
<evidence type="ECO:0000259" key="2">
    <source>
        <dbReference type="SMART" id="SM00954"/>
    </source>
</evidence>
<comment type="pathway">
    <text evidence="1">Purine metabolism; ppGpp biosynthesis; ppGpp from GTP: step 1/2.</text>
</comment>
<proteinExistence type="predicted"/>
<evidence type="ECO:0000313" key="3">
    <source>
        <dbReference type="EMBL" id="MCC2222964.1"/>
    </source>
</evidence>
<protein>
    <submittedName>
        <fullName evidence="3">GTP pyrophosphokinase family protein</fullName>
    </submittedName>
</protein>
<dbReference type="CDD" id="cd05399">
    <property type="entry name" value="NT_Rel-Spo_like"/>
    <property type="match status" value="1"/>
</dbReference>
<dbReference type="RefSeq" id="WP_308732495.1">
    <property type="nucleotide sequence ID" value="NZ_JAJEQN010000059.1"/>
</dbReference>
<dbReference type="InterPro" id="IPR052366">
    <property type="entry name" value="GTP_Pyrophosphokinase"/>
</dbReference>
<dbReference type="AlphaFoldDB" id="A0AAE3E776"/>
<gene>
    <name evidence="3" type="ORF">LKD48_15285</name>
</gene>
<keyword evidence="4" id="KW-1185">Reference proteome</keyword>
<dbReference type="SUPFAM" id="SSF81301">
    <property type="entry name" value="Nucleotidyltransferase"/>
    <property type="match status" value="1"/>
</dbReference>
<dbReference type="SMART" id="SM00954">
    <property type="entry name" value="RelA_SpoT"/>
    <property type="match status" value="1"/>
</dbReference>
<dbReference type="Proteomes" id="UP001198200">
    <property type="component" value="Unassembled WGS sequence"/>
</dbReference>
<reference evidence="3 4" key="1">
    <citation type="submission" date="2021-10" db="EMBL/GenBank/DDBJ databases">
        <title>Anaerobic single-cell dispensing facilitates the cultivation of human gut bacteria.</title>
        <authorList>
            <person name="Afrizal A."/>
        </authorList>
    </citation>
    <scope>NUCLEOTIDE SEQUENCE [LARGE SCALE GENOMIC DNA]</scope>
    <source>
        <strain evidence="3 4">CLA-AA-H224</strain>
    </source>
</reference>